<gene>
    <name evidence="1" type="ORF">SAMEA2259716_05790</name>
</gene>
<reference evidence="1 2" key="1">
    <citation type="submission" date="2016-11" db="EMBL/GenBank/DDBJ databases">
        <authorList>
            <consortium name="Pathogen Informatics"/>
        </authorList>
    </citation>
    <scope>NUCLEOTIDE SEQUENCE [LARGE SCALE GENOMIC DNA]</scope>
    <source>
        <strain evidence="1 2">911</strain>
    </source>
</reference>
<organism evidence="1 2">
    <name type="scientific">Mycobacteroides abscessus subsp. massiliense</name>
    <dbReference type="NCBI Taxonomy" id="1962118"/>
    <lineage>
        <taxon>Bacteria</taxon>
        <taxon>Bacillati</taxon>
        <taxon>Actinomycetota</taxon>
        <taxon>Actinomycetes</taxon>
        <taxon>Mycobacteriales</taxon>
        <taxon>Mycobacteriaceae</taxon>
        <taxon>Mycobacteroides</taxon>
        <taxon>Mycobacteroides abscessus</taxon>
    </lineage>
</organism>
<sequence length="116" mass="13179">MPGVVDDKAGPGQGRVKFTVERWLARFQVRRARWLSLTPFEIHVRHRAEGAQWVRCAEGLTIRAAKRWLDRNAKYMEAQNMWAQESTDGAAGLLAPYAVMSMRLPVPLQLRPQPGP</sequence>
<dbReference type="EMBL" id="FVGW01000024">
    <property type="protein sequence ID" value="SKN02600.1"/>
    <property type="molecule type" value="Genomic_DNA"/>
</dbReference>
<evidence type="ECO:0000313" key="2">
    <source>
        <dbReference type="Proteomes" id="UP000190074"/>
    </source>
</evidence>
<evidence type="ECO:0000313" key="1">
    <source>
        <dbReference type="EMBL" id="SKN02600.1"/>
    </source>
</evidence>
<dbReference type="Proteomes" id="UP000190074">
    <property type="component" value="Unassembled WGS sequence"/>
</dbReference>
<protein>
    <submittedName>
        <fullName evidence="1">Uncharacterized protein</fullName>
    </submittedName>
</protein>
<proteinExistence type="predicted"/>
<dbReference type="AlphaFoldDB" id="A0A1T8VCB9"/>
<name>A0A1T8VCB9_9MYCO</name>
<accession>A0A1T8VCB9</accession>